<reference evidence="1" key="1">
    <citation type="thesis" date="2020" institute="ProQuest LLC" country="789 East Eisenhower Parkway, Ann Arbor, MI, USA">
        <title>Comparative Genomics and Chromosome Evolution.</title>
        <authorList>
            <person name="Mudd A.B."/>
        </authorList>
    </citation>
    <scope>NUCLEOTIDE SEQUENCE</scope>
    <source>
        <strain evidence="1">237g6f4</strain>
        <tissue evidence="1">Blood</tissue>
    </source>
</reference>
<dbReference type="AlphaFoldDB" id="A0AAV7B3I4"/>
<evidence type="ECO:0008006" key="3">
    <source>
        <dbReference type="Google" id="ProtNLM"/>
    </source>
</evidence>
<accession>A0AAV7B3I4</accession>
<sequence length="197" mass="21937">MEPRDCPEVSALSSEVKSLIHRWNSPWWPRVIRSEGSVEESWSLDADGTWMLGERVCLPRALHPTRFVNYIGDASQKRMALDMNLAEKGGVCKEVGVACCMHIPDDIPPSYLLDDLGVPRHSKPILLCGRLWRRAAARLRLASTPVVVQRVHKQLVTLPTVAFNPAIPDTASDSLVASIAKTCSRTRRLSSFDVRPT</sequence>
<gene>
    <name evidence="1" type="ORF">GDO81_013656</name>
</gene>
<keyword evidence="2" id="KW-1185">Reference proteome</keyword>
<dbReference type="SUPFAM" id="SSF58069">
    <property type="entry name" value="Virus ectodomain"/>
    <property type="match status" value="1"/>
</dbReference>
<evidence type="ECO:0000313" key="2">
    <source>
        <dbReference type="Proteomes" id="UP000824782"/>
    </source>
</evidence>
<name>A0AAV7B3I4_ENGPU</name>
<dbReference type="Proteomes" id="UP000824782">
    <property type="component" value="Unassembled WGS sequence"/>
</dbReference>
<evidence type="ECO:0000313" key="1">
    <source>
        <dbReference type="EMBL" id="KAG8567509.1"/>
    </source>
</evidence>
<proteinExistence type="predicted"/>
<protein>
    <recommendedName>
        <fullName evidence="3">PWWP domain-containing protein</fullName>
    </recommendedName>
</protein>
<dbReference type="Gene3D" id="1.10.287.210">
    <property type="match status" value="1"/>
</dbReference>
<dbReference type="EMBL" id="WNYA01000006">
    <property type="protein sequence ID" value="KAG8567509.1"/>
    <property type="molecule type" value="Genomic_DNA"/>
</dbReference>
<organism evidence="1 2">
    <name type="scientific">Engystomops pustulosus</name>
    <name type="common">Tungara frog</name>
    <name type="synonym">Physalaemus pustulosus</name>
    <dbReference type="NCBI Taxonomy" id="76066"/>
    <lineage>
        <taxon>Eukaryota</taxon>
        <taxon>Metazoa</taxon>
        <taxon>Chordata</taxon>
        <taxon>Craniata</taxon>
        <taxon>Vertebrata</taxon>
        <taxon>Euteleostomi</taxon>
        <taxon>Amphibia</taxon>
        <taxon>Batrachia</taxon>
        <taxon>Anura</taxon>
        <taxon>Neobatrachia</taxon>
        <taxon>Hyloidea</taxon>
        <taxon>Leptodactylidae</taxon>
        <taxon>Leiuperinae</taxon>
        <taxon>Engystomops</taxon>
    </lineage>
</organism>
<comment type="caution">
    <text evidence="1">The sequence shown here is derived from an EMBL/GenBank/DDBJ whole genome shotgun (WGS) entry which is preliminary data.</text>
</comment>